<keyword evidence="2" id="KW-0378">Hydrolase</keyword>
<evidence type="ECO:0000313" key="2">
    <source>
        <dbReference type="EMBL" id="MFF1273014.1"/>
    </source>
</evidence>
<organism evidence="2 3">
    <name type="scientific">Streptomyces marokkonensis</name>
    <dbReference type="NCBI Taxonomy" id="324855"/>
    <lineage>
        <taxon>Bacteria</taxon>
        <taxon>Bacillati</taxon>
        <taxon>Actinomycetota</taxon>
        <taxon>Actinomycetes</taxon>
        <taxon>Kitasatosporales</taxon>
        <taxon>Streptomycetaceae</taxon>
        <taxon>Streptomyces</taxon>
    </lineage>
</organism>
<proteinExistence type="predicted"/>
<evidence type="ECO:0000259" key="1">
    <source>
        <dbReference type="Pfam" id="PF00293"/>
    </source>
</evidence>
<reference evidence="2 3" key="1">
    <citation type="submission" date="2024-09" db="EMBL/GenBank/DDBJ databases">
        <title>The Natural Products Discovery Center: Release of the First 8490 Sequenced Strains for Exploring Actinobacteria Biosynthetic Diversity.</title>
        <authorList>
            <person name="Kalkreuter E."/>
            <person name="Kautsar S.A."/>
            <person name="Yang D."/>
            <person name="Bader C.D."/>
            <person name="Teijaro C.N."/>
            <person name="Fluegel L."/>
            <person name="Davis C.M."/>
            <person name="Simpson J.R."/>
            <person name="Lauterbach L."/>
            <person name="Steele A.D."/>
            <person name="Gui C."/>
            <person name="Meng S."/>
            <person name="Li G."/>
            <person name="Viehrig K."/>
            <person name="Ye F."/>
            <person name="Su P."/>
            <person name="Kiefer A.F."/>
            <person name="Nichols A."/>
            <person name="Cepeda A.J."/>
            <person name="Yan W."/>
            <person name="Fan B."/>
            <person name="Jiang Y."/>
            <person name="Adhikari A."/>
            <person name="Zheng C.-J."/>
            <person name="Schuster L."/>
            <person name="Cowan T.M."/>
            <person name="Smanski M.J."/>
            <person name="Chevrette M.G."/>
            <person name="De Carvalho L.P.S."/>
            <person name="Shen B."/>
        </authorList>
    </citation>
    <scope>NUCLEOTIDE SEQUENCE [LARGE SCALE GENOMIC DNA]</scope>
    <source>
        <strain evidence="2 3">NPDC058328</strain>
    </source>
</reference>
<dbReference type="Proteomes" id="UP001601627">
    <property type="component" value="Unassembled WGS sequence"/>
</dbReference>
<gene>
    <name evidence="2" type="ORF">ACFVZC_06335</name>
</gene>
<dbReference type="InterPro" id="IPR015797">
    <property type="entry name" value="NUDIX_hydrolase-like_dom_sf"/>
</dbReference>
<keyword evidence="3" id="KW-1185">Reference proteome</keyword>
<dbReference type="SUPFAM" id="SSF55811">
    <property type="entry name" value="Nudix"/>
    <property type="match status" value="1"/>
</dbReference>
<dbReference type="CDD" id="cd02883">
    <property type="entry name" value="NUDIX_Hydrolase"/>
    <property type="match status" value="1"/>
</dbReference>
<dbReference type="Gene3D" id="3.90.79.10">
    <property type="entry name" value="Nucleoside Triphosphate Pyrophosphohydrolase"/>
    <property type="match status" value="1"/>
</dbReference>
<feature type="domain" description="Nudix hydrolase" evidence="1">
    <location>
        <begin position="6"/>
        <end position="48"/>
    </location>
</feature>
<accession>A0ABW6Q1G1</accession>
<sequence>MEASDRPAARVFCPDAAHRVLLLRRRDPFDGTCLREPPGGGIEPGETAPWCRTVPGGPGPLEEEAALRTGARAHRDSPRPAPVG</sequence>
<protein>
    <submittedName>
        <fullName evidence="2">NUDIX hydrolase</fullName>
    </submittedName>
</protein>
<dbReference type="Pfam" id="PF00293">
    <property type="entry name" value="NUDIX"/>
    <property type="match status" value="1"/>
</dbReference>
<evidence type="ECO:0000313" key="3">
    <source>
        <dbReference type="Proteomes" id="UP001601627"/>
    </source>
</evidence>
<comment type="caution">
    <text evidence="2">The sequence shown here is derived from an EMBL/GenBank/DDBJ whole genome shotgun (WGS) entry which is preliminary data.</text>
</comment>
<dbReference type="InterPro" id="IPR000086">
    <property type="entry name" value="NUDIX_hydrolase_dom"/>
</dbReference>
<dbReference type="GO" id="GO:0016787">
    <property type="term" value="F:hydrolase activity"/>
    <property type="evidence" value="ECO:0007669"/>
    <property type="project" value="UniProtKB-KW"/>
</dbReference>
<dbReference type="RefSeq" id="WP_388233553.1">
    <property type="nucleotide sequence ID" value="NZ_JBHVZQ010000004.1"/>
</dbReference>
<name>A0ABW6Q1G1_9ACTN</name>
<dbReference type="EMBL" id="JBHVZQ010000004">
    <property type="protein sequence ID" value="MFF1273014.1"/>
    <property type="molecule type" value="Genomic_DNA"/>
</dbReference>